<dbReference type="EMBL" id="BMED01000008">
    <property type="protein sequence ID" value="GGC98679.1"/>
    <property type="molecule type" value="Genomic_DNA"/>
</dbReference>
<evidence type="ECO:0000313" key="3">
    <source>
        <dbReference type="EMBL" id="GGC98679.1"/>
    </source>
</evidence>
<dbReference type="InterPro" id="IPR003615">
    <property type="entry name" value="HNH_nuc"/>
</dbReference>
<reference evidence="3" key="2">
    <citation type="submission" date="2020-09" db="EMBL/GenBank/DDBJ databases">
        <authorList>
            <person name="Sun Q."/>
            <person name="Zhou Y."/>
        </authorList>
    </citation>
    <scope>NUCLEOTIDE SEQUENCE</scope>
    <source>
        <strain evidence="3">CGMCC 1.10998</strain>
    </source>
</reference>
<evidence type="ECO:0000313" key="4">
    <source>
        <dbReference type="Proteomes" id="UP000637423"/>
    </source>
</evidence>
<evidence type="ECO:0000256" key="1">
    <source>
        <dbReference type="SAM" id="MobiDB-lite"/>
    </source>
</evidence>
<protein>
    <recommendedName>
        <fullName evidence="2">Type IV methyl-directed restriction enzyme EcoKMcrB subunit DNA-binding domain-containing protein</fullName>
    </recommendedName>
</protein>
<organism evidence="3 4">
    <name type="scientific">Undibacterium terreum</name>
    <dbReference type="NCBI Taxonomy" id="1224302"/>
    <lineage>
        <taxon>Bacteria</taxon>
        <taxon>Pseudomonadati</taxon>
        <taxon>Pseudomonadota</taxon>
        <taxon>Betaproteobacteria</taxon>
        <taxon>Burkholderiales</taxon>
        <taxon>Oxalobacteraceae</taxon>
        <taxon>Undibacterium</taxon>
    </lineage>
</organism>
<comment type="caution">
    <text evidence="3">The sequence shown here is derived from an EMBL/GenBank/DDBJ whole genome shotgun (WGS) entry which is preliminary data.</text>
</comment>
<dbReference type="Proteomes" id="UP000637423">
    <property type="component" value="Unassembled WGS sequence"/>
</dbReference>
<dbReference type="CDD" id="cd00085">
    <property type="entry name" value="HNHc"/>
    <property type="match status" value="1"/>
</dbReference>
<dbReference type="Pfam" id="PF12102">
    <property type="entry name" value="MrcB_N"/>
    <property type="match status" value="1"/>
</dbReference>
<accession>A0A916XRU4</accession>
<dbReference type="RefSeq" id="WP_188569158.1">
    <property type="nucleotide sequence ID" value="NZ_BMED01000008.1"/>
</dbReference>
<reference evidence="3" key="1">
    <citation type="journal article" date="2014" name="Int. J. Syst. Evol. Microbiol.">
        <title>Complete genome sequence of Corynebacterium casei LMG S-19264T (=DSM 44701T), isolated from a smear-ripened cheese.</title>
        <authorList>
            <consortium name="US DOE Joint Genome Institute (JGI-PGF)"/>
            <person name="Walter F."/>
            <person name="Albersmeier A."/>
            <person name="Kalinowski J."/>
            <person name="Ruckert C."/>
        </authorList>
    </citation>
    <scope>NUCLEOTIDE SEQUENCE</scope>
    <source>
        <strain evidence="3">CGMCC 1.10998</strain>
    </source>
</reference>
<feature type="domain" description="Type IV methyl-directed restriction enzyme EcoKMcrB subunit DNA-binding" evidence="2">
    <location>
        <begin position="9"/>
        <end position="199"/>
    </location>
</feature>
<keyword evidence="4" id="KW-1185">Reference proteome</keyword>
<feature type="compositionally biased region" description="Polar residues" evidence="1">
    <location>
        <begin position="247"/>
        <end position="256"/>
    </location>
</feature>
<evidence type="ECO:0000259" key="2">
    <source>
        <dbReference type="Pfam" id="PF12102"/>
    </source>
</evidence>
<dbReference type="Gene3D" id="3.30.920.90">
    <property type="match status" value="1"/>
</dbReference>
<gene>
    <name evidence="3" type="ORF">GCM10011396_52760</name>
</gene>
<dbReference type="InterPro" id="IPR021961">
    <property type="entry name" value="McrB_DNA-bd"/>
</dbReference>
<name>A0A916XRU4_9BURK</name>
<proteinExistence type="predicted"/>
<feature type="region of interest" description="Disordered" evidence="1">
    <location>
        <begin position="239"/>
        <end position="260"/>
    </location>
</feature>
<dbReference type="AlphaFoldDB" id="A0A916XRU4"/>
<sequence length="377" mass="41598">MSSTSLVKVLTGYKADRDQFKRVASSNTSVAFDEITETLPEFFKSIATDTKKYKVKGSYGQFNFSIATCPWVAIFNRDITGTAQEGYYVVLLFSESMNSCWLSLNQGFTAYKKQFISDSLAFRKLRDTADEAVKHIKPIAGAKYGPIKLSASLNLAQGYEQGSIAAFEYTTAALLAGEISDAQLKQDISKLLAAYDELHTLCGKNLLNLTPVTENEYQSQVDMIAAGAGADIPEDEINLEPGGENVPPQSNASKGSKYQRDAKRAANALKRAGFKCEIDSTHPSFISEKTGKNYVEAHHLIPMGMQSQFAFSLDVEGNIVALCPACHKKLHYGQFADKTSDLKKLLNARKTDLSAKKLVIDFNTLSKFYRKSIEEDF</sequence>